<reference evidence="2" key="1">
    <citation type="journal article" date="2020" name="mSystems">
        <title>Genome- and Community-Level Interaction Insights into Carbon Utilization and Element Cycling Functions of Hydrothermarchaeota in Hydrothermal Sediment.</title>
        <authorList>
            <person name="Zhou Z."/>
            <person name="Liu Y."/>
            <person name="Xu W."/>
            <person name="Pan J."/>
            <person name="Luo Z.H."/>
            <person name="Li M."/>
        </authorList>
    </citation>
    <scope>NUCLEOTIDE SEQUENCE [LARGE SCALE GENOMIC DNA]</scope>
    <source>
        <strain evidence="2">SpSt-1056</strain>
    </source>
</reference>
<dbReference type="GO" id="GO:0016491">
    <property type="term" value="F:oxidoreductase activity"/>
    <property type="evidence" value="ECO:0007669"/>
    <property type="project" value="InterPro"/>
</dbReference>
<organism evidence="2">
    <name type="scientific">Caldiarchaeum subterraneum</name>
    <dbReference type="NCBI Taxonomy" id="311458"/>
    <lineage>
        <taxon>Archaea</taxon>
        <taxon>Nitrososphaerota</taxon>
        <taxon>Candidatus Caldarchaeales</taxon>
        <taxon>Candidatus Caldarchaeaceae</taxon>
        <taxon>Candidatus Caldarchaeum</taxon>
    </lineage>
</organism>
<dbReference type="Pfam" id="PF01315">
    <property type="entry name" value="Ald_Xan_dh_C"/>
    <property type="match status" value="1"/>
</dbReference>
<dbReference type="InterPro" id="IPR000674">
    <property type="entry name" value="Ald_Oxase/Xan_DH_a/b"/>
</dbReference>
<dbReference type="InterPro" id="IPR037165">
    <property type="entry name" value="AldOxase/xan_DH_Mopterin-bd_sf"/>
</dbReference>
<comment type="caution">
    <text evidence="2">The sequence shown here is derived from an EMBL/GenBank/DDBJ whole genome shotgun (WGS) entry which is preliminary data.</text>
</comment>
<protein>
    <submittedName>
        <fullName evidence="2">Xanthine dehydrogenase family protein molybdopterin-binding subunit</fullName>
    </submittedName>
</protein>
<dbReference type="InterPro" id="IPR008274">
    <property type="entry name" value="AldOxase/xan_DH_MoCoBD1"/>
</dbReference>
<dbReference type="SUPFAM" id="SSF56003">
    <property type="entry name" value="Molybdenum cofactor-binding domain"/>
    <property type="match status" value="1"/>
</dbReference>
<dbReference type="Pfam" id="PF20256">
    <property type="entry name" value="MoCoBD_2"/>
    <property type="match status" value="1"/>
</dbReference>
<dbReference type="AlphaFoldDB" id="A0A7C5QPB1"/>
<dbReference type="SUPFAM" id="SSF54665">
    <property type="entry name" value="CO dehydrogenase molybdoprotein N-domain-like"/>
    <property type="match status" value="1"/>
</dbReference>
<dbReference type="PANTHER" id="PTHR11908">
    <property type="entry name" value="XANTHINE DEHYDROGENASE"/>
    <property type="match status" value="1"/>
</dbReference>
<dbReference type="Pfam" id="PF02738">
    <property type="entry name" value="MoCoBD_1"/>
    <property type="match status" value="1"/>
</dbReference>
<dbReference type="PANTHER" id="PTHR11908:SF157">
    <property type="entry name" value="XANTHINE DEHYDROGENASE SUBUNIT D-RELATED"/>
    <property type="match status" value="1"/>
</dbReference>
<dbReference type="Gene3D" id="3.90.1170.50">
    <property type="entry name" value="Aldehyde oxidase/xanthine dehydrogenase, a/b hammerhead"/>
    <property type="match status" value="1"/>
</dbReference>
<name>A0A7C5QPB1_CALS0</name>
<dbReference type="GO" id="GO:0005506">
    <property type="term" value="F:iron ion binding"/>
    <property type="evidence" value="ECO:0007669"/>
    <property type="project" value="InterPro"/>
</dbReference>
<sequence length="753" mass="81891">MKAEAEWVGRQVVRRDAFEKAAGVTKFASDIFPDSFLWVLVLRSKHPHARIRRIDVSKAVKMPGVAAVFTHRDVPNNRYGVFKKDRPVLCDDRVRYIGDPVALVAAESREEAELALDEIVVDYEPLPAVIDPISAMEPSAFKIHGDGNVCRSTRITFGDVEEGFRKSKAVVENTYRTAPQIHAYLETEAGFSYVDEMGRITVVAGGQSPYRDQHEIVSTLNIPPEKVRVIIPPVGGAFGGKDDVSVQIHLALVTWKTGRPARLVWSREESTIAGTKRHASIVKMRTGASADGRLQANSVEIIYDTGAYAALGPAVLDVAIENCNGPYKIPNIDIKAWLVYTNNMVASAFRGFGAPQVMFAIEQQIDQIAEELKMDPIEFRLVNALRKGDYGPFRNKLVGSVGISACLEAARNHPLWRNRDMLKEKAGLPWLRRGVGVAAAIKGYTLGALPDKGVVGLELRLDGGFTVKGSFTEIGQGVVQAVSQLAAELLKTNVDSIDVIFADTAKTPDTSVTSASRQLFLAGNALREAVNKLVAKMKKCVEDCFQEQCGDQPLRDGHVVTLSGSKISYKDVARLMEDRGLGREVVGVFEVPRVEPIPGSLEIPHLFYMFGVTLASVEVNVLTGAVAVKDLVNIADVGRVVNPQTLTGQLEGAAAQGIGYALLEDPKIDNGYLRSTNLSTYLIPSIKDVPDIEAIAVEDYEEQGPFGAKGIGEIGIISVAPAIANAVYHAAGVRPLSTPMTPEKVYWLIKQKK</sequence>
<evidence type="ECO:0000313" key="2">
    <source>
        <dbReference type="EMBL" id="HHK69115.1"/>
    </source>
</evidence>
<evidence type="ECO:0000259" key="1">
    <source>
        <dbReference type="SMART" id="SM01008"/>
    </source>
</evidence>
<proteinExistence type="predicted"/>
<dbReference type="InterPro" id="IPR016208">
    <property type="entry name" value="Ald_Oxase/xanthine_DH-like"/>
</dbReference>
<dbReference type="SMART" id="SM01008">
    <property type="entry name" value="Ald_Xan_dh_C"/>
    <property type="match status" value="1"/>
</dbReference>
<feature type="domain" description="Aldehyde oxidase/xanthine dehydrogenase a/b hammerhead" evidence="1">
    <location>
        <begin position="22"/>
        <end position="127"/>
    </location>
</feature>
<dbReference type="Gene3D" id="3.30.365.10">
    <property type="entry name" value="Aldehyde oxidase/xanthine dehydrogenase, molybdopterin binding domain"/>
    <property type="match status" value="4"/>
</dbReference>
<gene>
    <name evidence="2" type="ORF">ENM11_08235</name>
</gene>
<dbReference type="InterPro" id="IPR046867">
    <property type="entry name" value="AldOxase/xan_DH_MoCoBD2"/>
</dbReference>
<accession>A0A7C5QPB1</accession>
<dbReference type="EMBL" id="DRWN01000068">
    <property type="protein sequence ID" value="HHK69115.1"/>
    <property type="molecule type" value="Genomic_DNA"/>
</dbReference>
<dbReference type="InterPro" id="IPR036856">
    <property type="entry name" value="Ald_Oxase/Xan_DH_a/b_sf"/>
</dbReference>